<evidence type="ECO:0000313" key="1">
    <source>
        <dbReference type="EMBL" id="QJB00745.1"/>
    </source>
</evidence>
<organism evidence="2">
    <name type="scientific">viral metagenome</name>
    <dbReference type="NCBI Taxonomy" id="1070528"/>
    <lineage>
        <taxon>unclassified sequences</taxon>
        <taxon>metagenomes</taxon>
        <taxon>organismal metagenomes</taxon>
    </lineage>
</organism>
<name>A0A6M3MGZ4_9ZZZZ</name>
<sequence>MTNETDNFNAWKSAEKQIDDALKVGLLTRDKARDVYREAKVSYANRAMLKQIELFNRMKK</sequence>
<dbReference type="AlphaFoldDB" id="A0A6M3MGZ4"/>
<protein>
    <submittedName>
        <fullName evidence="2">Uncharacterized protein</fullName>
    </submittedName>
</protein>
<dbReference type="EMBL" id="MT143699">
    <property type="protein sequence ID" value="QJB00745.1"/>
    <property type="molecule type" value="Genomic_DNA"/>
</dbReference>
<gene>
    <name evidence="1" type="ORF">MM171A00291_0053</name>
    <name evidence="2" type="ORF">MM171B00223_0003</name>
</gene>
<proteinExistence type="predicted"/>
<dbReference type="EMBL" id="MT143887">
    <property type="protein sequence ID" value="QJB04626.1"/>
    <property type="molecule type" value="Genomic_DNA"/>
</dbReference>
<evidence type="ECO:0000313" key="2">
    <source>
        <dbReference type="EMBL" id="QJB04626.1"/>
    </source>
</evidence>
<reference evidence="2" key="1">
    <citation type="submission" date="2020-03" db="EMBL/GenBank/DDBJ databases">
        <title>The deep terrestrial virosphere.</title>
        <authorList>
            <person name="Holmfeldt K."/>
            <person name="Nilsson E."/>
            <person name="Simone D."/>
            <person name="Lopez-Fernandez M."/>
            <person name="Wu X."/>
            <person name="de Brujin I."/>
            <person name="Lundin D."/>
            <person name="Andersson A."/>
            <person name="Bertilsson S."/>
            <person name="Dopson M."/>
        </authorList>
    </citation>
    <scope>NUCLEOTIDE SEQUENCE</scope>
    <source>
        <strain evidence="1">MM171A00291</strain>
        <strain evidence="2">MM171B00223</strain>
    </source>
</reference>
<accession>A0A6M3MGZ4</accession>